<name>A0A0H5RCK9_9EUKA</name>
<sequence>MLVVDDIPIDDLAYRALKGTSLNVLATLMKKEIARLRDRHSDMAKVGLALLANSAFVKMRMLYADPAHRNCKTKKILSRNSRNGRHLWHTSLGNKKFDNNSTGQSDALTLLL</sequence>
<accession>A0A0H5RCK9</accession>
<proteinExistence type="predicted"/>
<protein>
    <submittedName>
        <fullName evidence="1">Uncharacterized protein</fullName>
    </submittedName>
</protein>
<dbReference type="AlphaFoldDB" id="A0A0H5RCK9"/>
<reference evidence="1" key="1">
    <citation type="submission" date="2015-04" db="EMBL/GenBank/DDBJ databases">
        <title>The genome sequence of the plant pathogenic Rhizarian Plasmodiophora brassicae reveals insights in its biotrophic life cycle and the origin of chitin synthesis.</title>
        <authorList>
            <person name="Schwelm A."/>
            <person name="Fogelqvist J."/>
            <person name="Knaust A."/>
            <person name="Julke S."/>
            <person name="Lilja T."/>
            <person name="Dhandapani V."/>
            <person name="Bonilla-Rosso G."/>
            <person name="Karlsson M."/>
            <person name="Shevchenko A."/>
            <person name="Choi S.R."/>
            <person name="Kim H.G."/>
            <person name="Park J.Y."/>
            <person name="Lim Y.P."/>
            <person name="Ludwig-Muller J."/>
            <person name="Dixelius C."/>
        </authorList>
    </citation>
    <scope>NUCLEOTIDE SEQUENCE</scope>
    <source>
        <tissue evidence="1">Potato root galls</tissue>
    </source>
</reference>
<dbReference type="EMBL" id="HACM01011316">
    <property type="protein sequence ID" value="CRZ11758.1"/>
    <property type="molecule type" value="Transcribed_RNA"/>
</dbReference>
<evidence type="ECO:0000313" key="1">
    <source>
        <dbReference type="EMBL" id="CRZ11758.1"/>
    </source>
</evidence>
<organism evidence="1">
    <name type="scientific">Spongospora subterranea</name>
    <dbReference type="NCBI Taxonomy" id="70186"/>
    <lineage>
        <taxon>Eukaryota</taxon>
        <taxon>Sar</taxon>
        <taxon>Rhizaria</taxon>
        <taxon>Endomyxa</taxon>
        <taxon>Phytomyxea</taxon>
        <taxon>Plasmodiophorida</taxon>
        <taxon>Plasmodiophoridae</taxon>
        <taxon>Spongospora</taxon>
    </lineage>
</organism>